<keyword evidence="2" id="KW-0560">Oxidoreductase</keyword>
<dbReference type="InterPro" id="IPR057326">
    <property type="entry name" value="KR_dom"/>
</dbReference>
<dbReference type="EMBL" id="FNPF01000023">
    <property type="protein sequence ID" value="SDY87397.1"/>
    <property type="molecule type" value="Genomic_DNA"/>
</dbReference>
<dbReference type="Gene3D" id="3.40.50.720">
    <property type="entry name" value="NAD(P)-binding Rossmann-like Domain"/>
    <property type="match status" value="1"/>
</dbReference>
<dbReference type="PROSITE" id="PS00061">
    <property type="entry name" value="ADH_SHORT"/>
    <property type="match status" value="1"/>
</dbReference>
<evidence type="ECO:0000259" key="5">
    <source>
        <dbReference type="SMART" id="SM00822"/>
    </source>
</evidence>
<dbReference type="STRING" id="321339.SAMN05444340_12335"/>
<dbReference type="PANTHER" id="PTHR44196">
    <property type="entry name" value="DEHYDROGENASE/REDUCTASE SDR FAMILY MEMBER 7B"/>
    <property type="match status" value="1"/>
</dbReference>
<proteinExistence type="inferred from homology"/>
<name>A0A1H3NEQ6_9RHOB</name>
<dbReference type="PANTHER" id="PTHR44196:SF1">
    <property type="entry name" value="DEHYDROGENASE_REDUCTASE SDR FAMILY MEMBER 7B"/>
    <property type="match status" value="1"/>
</dbReference>
<evidence type="ECO:0000256" key="4">
    <source>
        <dbReference type="SAM" id="Phobius"/>
    </source>
</evidence>
<gene>
    <name evidence="6" type="ORF">SAMN05444340_12335</name>
</gene>
<dbReference type="SUPFAM" id="SSF51735">
    <property type="entry name" value="NAD(P)-binding Rossmann-fold domains"/>
    <property type="match status" value="1"/>
</dbReference>
<dbReference type="InterPro" id="IPR020904">
    <property type="entry name" value="Sc_DH/Rdtase_CS"/>
</dbReference>
<dbReference type="InterPro" id="IPR002347">
    <property type="entry name" value="SDR_fam"/>
</dbReference>
<sequence length="332" mass="35088">MAGNRRSIVITGASAGVGRAITLRLAGPDTALALLARDADALEDVAREVRARGGQALVLPCDVASGDAVAAAGRAATEAHGRIDVWINVAMAAVFGTVDQITPEEVRRVTEVTYLGFVNGTMAALRDMRTRERGTIVQIGSALAYRGIPLQSAYCGAKHAIRGFTASLRCELAAAGSGIAITELHLPAVNTPQFDWARTHRDSEPRPAGPVYQPEAIAEAVASAIDRPAREYWLGRQGPLLIMGNQVWPGLLDRLMAKSGIEGQSTEQPVKRDQPDNLFTPVPGLHRTRGRFGQEAAARVPTFDARLVRASAISAALIVAGMLGFALGAAFI</sequence>
<dbReference type="SMART" id="SM00822">
    <property type="entry name" value="PKS_KR"/>
    <property type="match status" value="1"/>
</dbReference>
<evidence type="ECO:0000256" key="3">
    <source>
        <dbReference type="RuleBase" id="RU000363"/>
    </source>
</evidence>
<dbReference type="PRINTS" id="PR00080">
    <property type="entry name" value="SDRFAMILY"/>
</dbReference>
<keyword evidence="4" id="KW-1133">Transmembrane helix</keyword>
<dbReference type="PRINTS" id="PR00081">
    <property type="entry name" value="GDHRDH"/>
</dbReference>
<accession>A0A1H3NEQ6</accession>
<dbReference type="GO" id="GO:0016020">
    <property type="term" value="C:membrane"/>
    <property type="evidence" value="ECO:0007669"/>
    <property type="project" value="TreeGrafter"/>
</dbReference>
<keyword evidence="4" id="KW-0812">Transmembrane</keyword>
<evidence type="ECO:0000256" key="2">
    <source>
        <dbReference type="ARBA" id="ARBA00023002"/>
    </source>
</evidence>
<keyword evidence="4" id="KW-0472">Membrane</keyword>
<dbReference type="GO" id="GO:0016491">
    <property type="term" value="F:oxidoreductase activity"/>
    <property type="evidence" value="ECO:0007669"/>
    <property type="project" value="UniProtKB-KW"/>
</dbReference>
<evidence type="ECO:0000313" key="7">
    <source>
        <dbReference type="Proteomes" id="UP000199286"/>
    </source>
</evidence>
<reference evidence="6 7" key="1">
    <citation type="submission" date="2016-10" db="EMBL/GenBank/DDBJ databases">
        <authorList>
            <person name="de Groot N.N."/>
        </authorList>
    </citation>
    <scope>NUCLEOTIDE SEQUENCE [LARGE SCALE GENOMIC DNA]</scope>
    <source>
        <strain evidence="6 7">DSM 26880</strain>
    </source>
</reference>
<dbReference type="Pfam" id="PF00106">
    <property type="entry name" value="adh_short"/>
    <property type="match status" value="1"/>
</dbReference>
<feature type="transmembrane region" description="Helical" evidence="4">
    <location>
        <begin position="312"/>
        <end position="331"/>
    </location>
</feature>
<keyword evidence="7" id="KW-1185">Reference proteome</keyword>
<dbReference type="Proteomes" id="UP000199286">
    <property type="component" value="Unassembled WGS sequence"/>
</dbReference>
<dbReference type="AlphaFoldDB" id="A0A1H3NEQ6"/>
<organism evidence="6 7">
    <name type="scientific">Citreimonas salinaria</name>
    <dbReference type="NCBI Taxonomy" id="321339"/>
    <lineage>
        <taxon>Bacteria</taxon>
        <taxon>Pseudomonadati</taxon>
        <taxon>Pseudomonadota</taxon>
        <taxon>Alphaproteobacteria</taxon>
        <taxon>Rhodobacterales</taxon>
        <taxon>Roseobacteraceae</taxon>
        <taxon>Citreimonas</taxon>
    </lineage>
</organism>
<dbReference type="InterPro" id="IPR036291">
    <property type="entry name" value="NAD(P)-bd_dom_sf"/>
</dbReference>
<dbReference type="OrthoDB" id="9781689at2"/>
<feature type="domain" description="Ketoreductase" evidence="5">
    <location>
        <begin position="6"/>
        <end position="190"/>
    </location>
</feature>
<evidence type="ECO:0000256" key="1">
    <source>
        <dbReference type="ARBA" id="ARBA00006484"/>
    </source>
</evidence>
<dbReference type="NCBIfam" id="NF005495">
    <property type="entry name" value="PRK07109.1"/>
    <property type="match status" value="1"/>
</dbReference>
<comment type="similarity">
    <text evidence="1 3">Belongs to the short-chain dehydrogenases/reductases (SDR) family.</text>
</comment>
<protein>
    <submittedName>
        <fullName evidence="6">Short-chain dehydrogenase</fullName>
    </submittedName>
</protein>
<evidence type="ECO:0000313" key="6">
    <source>
        <dbReference type="EMBL" id="SDY87397.1"/>
    </source>
</evidence>